<sequence length="674" mass="71817">MTSYKLYNTLLLSLSLTLTGCGSDNDDAEIPTETTAETVTETDNGTTPPEATPETTTPEGTLSLANPIADMTLIADTALNFSIPENTCVHTTGESINYSMSLANNAGFTLTNFTQLTGKPTELGVVTVTVTCSTTAATFTDEFTITVVDFEAAPAVEIDAPSFARANETFTLKAVAEDVNLSGSIVSYSWEVTTDETIVLIGNDTSTVSFTTPDTSVQTTATLEVTVTDNDGDTTTQAVTIDLISINAPEISLSFPFSLGTYNEDEIDMFGYAGFNDPHNPVTVTTVSLTVDDTPYTATVTDTTWRVKDVIITDTSKITILATASDGFINYEEVTLTNELYETTINNNIADIAVNESTDEVYVQVSGANPGDNQLTRFNLTSAVNSLFTVNQPDNYAYSDSAATSIALDSESDTLFVSYSNAISKIDLSTGNETILSDADIGTNHSTETPNLAIDLSYDSTSSYLYYANLSTVILDQKINYVITEDAQYPDQNGGLVTEVVGDRHWYLTVRKPTSIITYGDQIYFTYGYSNSDSGTIGAYTNGSTGLTKTLHTVESPANGGNGGAISDLTINGGGDELYFIDGSGDLVKLTLELSRNPPDYEEESAVTAVTTVVENLFSVESIADDTSPLIGLHYDTTRNVIIAAGRDADGTNKLLVIDPVSGDYAKVATGTVD</sequence>
<gene>
    <name evidence="3" type="ORF">BTO11_02820</name>
</gene>
<dbReference type="Gene3D" id="2.60.40.10">
    <property type="entry name" value="Immunoglobulins"/>
    <property type="match status" value="2"/>
</dbReference>
<keyword evidence="2" id="KW-0732">Signal</keyword>
<keyword evidence="4" id="KW-1185">Reference proteome</keyword>
<dbReference type="EMBL" id="MSCH01000003">
    <property type="protein sequence ID" value="PQJ52688.1"/>
    <property type="molecule type" value="Genomic_DNA"/>
</dbReference>
<dbReference type="AlphaFoldDB" id="A0A2S7USF1"/>
<proteinExistence type="predicted"/>
<dbReference type="InterPro" id="IPR015919">
    <property type="entry name" value="Cadherin-like_sf"/>
</dbReference>
<feature type="chain" id="PRO_5015752325" description="Cadherin domain-containing protein" evidence="2">
    <location>
        <begin position="21"/>
        <end position="674"/>
    </location>
</feature>
<feature type="region of interest" description="Disordered" evidence="1">
    <location>
        <begin position="22"/>
        <end position="62"/>
    </location>
</feature>
<dbReference type="Proteomes" id="UP000239007">
    <property type="component" value="Unassembled WGS sequence"/>
</dbReference>
<feature type="signal peptide" evidence="2">
    <location>
        <begin position="1"/>
        <end position="20"/>
    </location>
</feature>
<evidence type="ECO:0000313" key="3">
    <source>
        <dbReference type="EMBL" id="PQJ52688.1"/>
    </source>
</evidence>
<reference evidence="3 4" key="1">
    <citation type="submission" date="2016-12" db="EMBL/GenBank/DDBJ databases">
        <title>Diversity of luminous bacteria.</title>
        <authorList>
            <person name="Yoshizawa S."/>
            <person name="Kogure K."/>
        </authorList>
    </citation>
    <scope>NUCLEOTIDE SEQUENCE [LARGE SCALE GENOMIC DNA]</scope>
    <source>
        <strain evidence="3 4">SA4-48</strain>
    </source>
</reference>
<evidence type="ECO:0000256" key="1">
    <source>
        <dbReference type="SAM" id="MobiDB-lite"/>
    </source>
</evidence>
<dbReference type="GO" id="GO:0016020">
    <property type="term" value="C:membrane"/>
    <property type="evidence" value="ECO:0007669"/>
    <property type="project" value="InterPro"/>
</dbReference>
<evidence type="ECO:0008006" key="5">
    <source>
        <dbReference type="Google" id="ProtNLM"/>
    </source>
</evidence>
<feature type="compositionally biased region" description="Low complexity" evidence="1">
    <location>
        <begin position="31"/>
        <end position="61"/>
    </location>
</feature>
<dbReference type="SUPFAM" id="SSF63825">
    <property type="entry name" value="YWTD domain"/>
    <property type="match status" value="1"/>
</dbReference>
<evidence type="ECO:0000313" key="4">
    <source>
        <dbReference type="Proteomes" id="UP000239007"/>
    </source>
</evidence>
<dbReference type="InterPro" id="IPR013783">
    <property type="entry name" value="Ig-like_fold"/>
</dbReference>
<name>A0A2S7USF1_9GAMM</name>
<dbReference type="GO" id="GO:0005509">
    <property type="term" value="F:calcium ion binding"/>
    <property type="evidence" value="ECO:0007669"/>
    <property type="project" value="InterPro"/>
</dbReference>
<dbReference type="RefSeq" id="WP_105051155.1">
    <property type="nucleotide sequence ID" value="NZ_BMYG01000004.1"/>
</dbReference>
<organism evidence="3 4">
    <name type="scientific">Psychrosphaera saromensis</name>
    <dbReference type="NCBI Taxonomy" id="716813"/>
    <lineage>
        <taxon>Bacteria</taxon>
        <taxon>Pseudomonadati</taxon>
        <taxon>Pseudomonadota</taxon>
        <taxon>Gammaproteobacteria</taxon>
        <taxon>Alteromonadales</taxon>
        <taxon>Pseudoalteromonadaceae</taxon>
        <taxon>Psychrosphaera</taxon>
    </lineage>
</organism>
<dbReference type="OrthoDB" id="9806238at2"/>
<dbReference type="PROSITE" id="PS51257">
    <property type="entry name" value="PROKAR_LIPOPROTEIN"/>
    <property type="match status" value="1"/>
</dbReference>
<comment type="caution">
    <text evidence="3">The sequence shown here is derived from an EMBL/GenBank/DDBJ whole genome shotgun (WGS) entry which is preliminary data.</text>
</comment>
<dbReference type="SUPFAM" id="SSF49313">
    <property type="entry name" value="Cadherin-like"/>
    <property type="match status" value="1"/>
</dbReference>
<dbReference type="Pfam" id="PF22352">
    <property type="entry name" value="K319L-like_PKD"/>
    <property type="match status" value="1"/>
</dbReference>
<evidence type="ECO:0000256" key="2">
    <source>
        <dbReference type="SAM" id="SignalP"/>
    </source>
</evidence>
<accession>A0A2S7USF1</accession>
<protein>
    <recommendedName>
        <fullName evidence="5">Cadherin domain-containing protein</fullName>
    </recommendedName>
</protein>